<dbReference type="InterPro" id="IPR016136">
    <property type="entry name" value="DNA_helicase_N/primase_C"/>
</dbReference>
<evidence type="ECO:0000259" key="3">
    <source>
        <dbReference type="Pfam" id="PF00772"/>
    </source>
</evidence>
<keyword evidence="2" id="KW-0238">DNA-binding</keyword>
<dbReference type="AlphaFoldDB" id="A0A7H8XHI8"/>
<evidence type="ECO:0000313" key="4">
    <source>
        <dbReference type="EMBL" id="QLD24214.1"/>
    </source>
</evidence>
<evidence type="ECO:0000313" key="5">
    <source>
        <dbReference type="Proteomes" id="UP000509335"/>
    </source>
</evidence>
<dbReference type="InterPro" id="IPR007693">
    <property type="entry name" value="DNA_helicase_DnaB-like_N"/>
</dbReference>
<dbReference type="InterPro" id="IPR027417">
    <property type="entry name" value="P-loop_NTPase"/>
</dbReference>
<dbReference type="InterPro" id="IPR036185">
    <property type="entry name" value="DNA_heli_DnaB-like_N_sf"/>
</dbReference>
<keyword evidence="1" id="KW-0235">DNA replication</keyword>
<dbReference type="EMBL" id="CP058322">
    <property type="protein sequence ID" value="QLD24214.1"/>
    <property type="molecule type" value="Genomic_DNA"/>
</dbReference>
<evidence type="ECO:0000256" key="2">
    <source>
        <dbReference type="ARBA" id="ARBA00023125"/>
    </source>
</evidence>
<reference evidence="4 5" key="1">
    <citation type="submission" date="2020-07" db="EMBL/GenBank/DDBJ databases">
        <title>A bifunctional nitrone conjugated secondary metabolite targeting the ribosome.</title>
        <authorList>
            <person name="Limbrick E.M."/>
            <person name="Graf M."/>
            <person name="Derewacz D.K."/>
            <person name="Nguyen F."/>
            <person name="Spraggins J.M."/>
            <person name="Wieland M."/>
            <person name="Ynigez-Gutierrez A.E."/>
            <person name="Reisman B.J."/>
            <person name="Zinshteyn B."/>
            <person name="McCulloch K."/>
            <person name="Iverson T.M."/>
            <person name="Green R."/>
            <person name="Wilson D.N."/>
            <person name="Bachmann B.O."/>
        </authorList>
    </citation>
    <scope>NUCLEOTIDE SEQUENCE [LARGE SCALE GENOMIC DNA]</scope>
    <source>
        <strain evidence="5">aurantiaca</strain>
    </source>
</reference>
<organism evidence="4 5">
    <name type="scientific">Micromonospora carbonacea</name>
    <dbReference type="NCBI Taxonomy" id="47853"/>
    <lineage>
        <taxon>Bacteria</taxon>
        <taxon>Bacillati</taxon>
        <taxon>Actinomycetota</taxon>
        <taxon>Actinomycetes</taxon>
        <taxon>Micromonosporales</taxon>
        <taxon>Micromonosporaceae</taxon>
        <taxon>Micromonospora</taxon>
    </lineage>
</organism>
<dbReference type="SUPFAM" id="SSF52540">
    <property type="entry name" value="P-loop containing nucleoside triphosphate hydrolases"/>
    <property type="match status" value="1"/>
</dbReference>
<dbReference type="SUPFAM" id="SSF48024">
    <property type="entry name" value="N-terminal domain of DnaB helicase"/>
    <property type="match status" value="1"/>
</dbReference>
<dbReference type="GO" id="GO:0005524">
    <property type="term" value="F:ATP binding"/>
    <property type="evidence" value="ECO:0007669"/>
    <property type="project" value="InterPro"/>
</dbReference>
<dbReference type="PANTHER" id="PTHR30153">
    <property type="entry name" value="REPLICATIVE DNA HELICASE DNAB"/>
    <property type="match status" value="1"/>
</dbReference>
<dbReference type="GO" id="GO:0003677">
    <property type="term" value="F:DNA binding"/>
    <property type="evidence" value="ECO:0007669"/>
    <property type="project" value="UniProtKB-KW"/>
</dbReference>
<gene>
    <name evidence="4" type="ORF">HXZ27_08285</name>
</gene>
<dbReference type="GO" id="GO:0003678">
    <property type="term" value="F:DNA helicase activity"/>
    <property type="evidence" value="ECO:0007669"/>
    <property type="project" value="InterPro"/>
</dbReference>
<dbReference type="Pfam" id="PF13481">
    <property type="entry name" value="AAA_25"/>
    <property type="match status" value="1"/>
</dbReference>
<evidence type="ECO:0000256" key="1">
    <source>
        <dbReference type="ARBA" id="ARBA00022705"/>
    </source>
</evidence>
<dbReference type="Gene3D" id="1.10.860.10">
    <property type="entry name" value="DNAb Helicase, Chain A"/>
    <property type="match status" value="1"/>
</dbReference>
<dbReference type="KEGG" id="mcab:HXZ27_08285"/>
<proteinExistence type="predicted"/>
<dbReference type="GO" id="GO:0006260">
    <property type="term" value="P:DNA replication"/>
    <property type="evidence" value="ECO:0007669"/>
    <property type="project" value="UniProtKB-KW"/>
</dbReference>
<dbReference type="PANTHER" id="PTHR30153:SF2">
    <property type="entry name" value="REPLICATIVE DNA HELICASE"/>
    <property type="match status" value="1"/>
</dbReference>
<dbReference type="Gene3D" id="3.40.50.300">
    <property type="entry name" value="P-loop containing nucleotide triphosphate hydrolases"/>
    <property type="match status" value="1"/>
</dbReference>
<name>A0A7H8XHI8_9ACTN</name>
<feature type="domain" description="DNA helicase DnaB-like N-terminal" evidence="3">
    <location>
        <begin position="21"/>
        <end position="116"/>
    </location>
</feature>
<dbReference type="GO" id="GO:0005829">
    <property type="term" value="C:cytosol"/>
    <property type="evidence" value="ECO:0007669"/>
    <property type="project" value="TreeGrafter"/>
</dbReference>
<dbReference type="Pfam" id="PF00772">
    <property type="entry name" value="DnaB"/>
    <property type="match status" value="1"/>
</dbReference>
<dbReference type="Proteomes" id="UP000509335">
    <property type="component" value="Chromosome"/>
</dbReference>
<sequence length="509" mass="54661">MTDLDAVDTIVPQAAPVDLVVEAERFVLGTMMTEIDRTPGADDLTPGEFYLGRHGAILRAIRAGQAAGDPVDPLAVAARLQASGELQRCGGVLYLHELVAAAGYPGTVAHHAGIIRAAARRRERMQLLARAAQIADKDELWASQGPRLLERLSGPPDAATVTARRSWKPVDLTAVLAGDYQPPLPTVGRRDDGIGMFYPGRLHTIASESEAGKTWLALLAVRAELEAGNAVVYLDFEDDEGGVVGRLMAMQVKPELIRDRFAYFKPDDAITSLGNREDLAQALGDLRPTLSVLDGVTEAMSLHGLEMKDNTDIASFGKMLPRWIADRGPASVALDHVTKSTEGRGRYAIGGVHKLNGLNGAAYTLENRRPFGVGLTGRSTVQITKDRPAQLRRHSLPGREGLFWYGDLIMTSHEAAFVELGLEAPVARPDTGLRPTAVMLKVSRVVADNPGGLSKNAIETMVGGKASVVRTALELLVNEGFVLQRKEGASLIHSHIKPFTIEALEAPGD</sequence>
<protein>
    <submittedName>
        <fullName evidence="4">AAA family ATPase</fullName>
    </submittedName>
</protein>
<accession>A0A7H8XHI8</accession>